<dbReference type="OrthoDB" id="3365698at2759"/>
<dbReference type="SUPFAM" id="SSF52047">
    <property type="entry name" value="RNI-like"/>
    <property type="match status" value="1"/>
</dbReference>
<dbReference type="AlphaFoldDB" id="A0A8H5GES5"/>
<evidence type="ECO:0000313" key="2">
    <source>
        <dbReference type="EMBL" id="KAF5363601.1"/>
    </source>
</evidence>
<name>A0A8H5GES5_9AGAR</name>
<dbReference type="InterPro" id="IPR032675">
    <property type="entry name" value="LRR_dom_sf"/>
</dbReference>
<dbReference type="InterPro" id="IPR001810">
    <property type="entry name" value="F-box_dom"/>
</dbReference>
<feature type="domain" description="F-box" evidence="1">
    <location>
        <begin position="46"/>
        <end position="99"/>
    </location>
</feature>
<dbReference type="Proteomes" id="UP000559027">
    <property type="component" value="Unassembled WGS sequence"/>
</dbReference>
<evidence type="ECO:0000259" key="1">
    <source>
        <dbReference type="Pfam" id="PF12937"/>
    </source>
</evidence>
<accession>A0A8H5GES5</accession>
<dbReference type="Gene3D" id="3.80.10.10">
    <property type="entry name" value="Ribonuclease Inhibitor"/>
    <property type="match status" value="1"/>
</dbReference>
<dbReference type="Pfam" id="PF12937">
    <property type="entry name" value="F-box-like"/>
    <property type="match status" value="1"/>
</dbReference>
<comment type="caution">
    <text evidence="2">The sequence shown here is derived from an EMBL/GenBank/DDBJ whole genome shotgun (WGS) entry which is preliminary data.</text>
</comment>
<evidence type="ECO:0000313" key="3">
    <source>
        <dbReference type="Proteomes" id="UP000559027"/>
    </source>
</evidence>
<gene>
    <name evidence="2" type="ORF">D9756_000932</name>
</gene>
<protein>
    <recommendedName>
        <fullName evidence="1">F-box domain-containing protein</fullName>
    </recommendedName>
</protein>
<proteinExistence type="predicted"/>
<reference evidence="2 3" key="1">
    <citation type="journal article" date="2020" name="ISME J.">
        <title>Uncovering the hidden diversity of litter-decomposition mechanisms in mushroom-forming fungi.</title>
        <authorList>
            <person name="Floudas D."/>
            <person name="Bentzer J."/>
            <person name="Ahren D."/>
            <person name="Johansson T."/>
            <person name="Persson P."/>
            <person name="Tunlid A."/>
        </authorList>
    </citation>
    <scope>NUCLEOTIDE SEQUENCE [LARGE SCALE GENOMIC DNA]</scope>
    <source>
        <strain evidence="2 3">CBS 146.42</strain>
    </source>
</reference>
<dbReference type="Gene3D" id="1.20.1280.50">
    <property type="match status" value="1"/>
</dbReference>
<dbReference type="EMBL" id="JAACJO010000001">
    <property type="protein sequence ID" value="KAF5363601.1"/>
    <property type="molecule type" value="Genomic_DNA"/>
</dbReference>
<sequence>MSVIIPIARENESAYILATLERMDEEIREIRTQGAVLNRIYSATRSLPPEILAEIFLSVCSDANSFKEIGIQHPLIQVISRVCSQWRQVASTAPLLWANAKLKFLDNEWATSAAFQVFQLHYLNSGELPLDVTLDISTCSACNRRLYQGRHMFASKYIPTKYISYTAIFHLILIKHPEKLRSLSLSPTADLPSEWLALIELYSANAVVGYPNLTSFTAHTISPARDTQSLDFLDKRVYHLFSGSAVPNLRNLCIPHVQPNIRLLFTGLTSIRLHYFPIDECIDMLIKCPNLTEFRQDYPISPSNSSHTFVPVTKRTALTNLRILFWGFGFKSWDATLMTHFQFPSLTSFRTEHIIGKRSRLYTDGLQNLSDSEFLVQYWPPFLSSLPKLREISIDIRLARVDPKSSWLLWNALDNSPMLESIELSSNGYFGQQDHDDDILHPLTLQNGVGALSQLKSLRLGYIYTRMLVKGVEEYVDQFLLMLESRVKTSFLATRLRTLQLQVYTNELQTPIWEEWTEEHKGRVFELLNEGLDIQVI</sequence>
<keyword evidence="3" id="KW-1185">Reference proteome</keyword>
<organism evidence="2 3">
    <name type="scientific">Leucocoprinus leucothites</name>
    <dbReference type="NCBI Taxonomy" id="201217"/>
    <lineage>
        <taxon>Eukaryota</taxon>
        <taxon>Fungi</taxon>
        <taxon>Dikarya</taxon>
        <taxon>Basidiomycota</taxon>
        <taxon>Agaricomycotina</taxon>
        <taxon>Agaricomycetes</taxon>
        <taxon>Agaricomycetidae</taxon>
        <taxon>Agaricales</taxon>
        <taxon>Agaricineae</taxon>
        <taxon>Agaricaceae</taxon>
        <taxon>Leucocoprinus</taxon>
    </lineage>
</organism>